<dbReference type="InterPro" id="IPR000571">
    <property type="entry name" value="Znf_CCCH"/>
</dbReference>
<feature type="coiled-coil region" evidence="2">
    <location>
        <begin position="107"/>
        <end position="183"/>
    </location>
</feature>
<organism evidence="4">
    <name type="scientific">Heterosigma akashiwo</name>
    <name type="common">Chromophytic alga</name>
    <name type="synonym">Heterosigma carterae</name>
    <dbReference type="NCBI Taxonomy" id="2829"/>
    <lineage>
        <taxon>Eukaryota</taxon>
        <taxon>Sar</taxon>
        <taxon>Stramenopiles</taxon>
        <taxon>Ochrophyta</taxon>
        <taxon>Raphidophyceae</taxon>
        <taxon>Chattonellales</taxon>
        <taxon>Chattonellaceae</taxon>
        <taxon>Heterosigma</taxon>
    </lineage>
</organism>
<proteinExistence type="predicted"/>
<dbReference type="EMBL" id="HBIU01039831">
    <property type="protein sequence ID" value="CAE0639330.1"/>
    <property type="molecule type" value="Transcribed_RNA"/>
</dbReference>
<feature type="zinc finger region" description="C3H1-type" evidence="1">
    <location>
        <begin position="25"/>
        <end position="47"/>
    </location>
</feature>
<keyword evidence="1" id="KW-0862">Zinc</keyword>
<evidence type="ECO:0000256" key="1">
    <source>
        <dbReference type="PROSITE-ProRule" id="PRU00723"/>
    </source>
</evidence>
<keyword evidence="1" id="KW-0863">Zinc-finger</keyword>
<accession>A0A6T5PYX1</accession>
<sequence length="235" mass="27416">MSQNDDNAGVGDGLSARQGGQEISICEHHQKQRCWFGMKCIRPHSLEIEEIERAKRCQRRFELKKKGGKRWQRSNPRILSMRFNSLEATVHNAIEGMREELQAVRVAVTEEDRFKKLEAENKRLEHENALLKKEKLKHDKELEDARRYARIFQAKMGEARAELGKFQAEKEKLQDSLRQSRNRCSNLHAYLKKHDQPIDRLLVTMSEDMCGSCEDMAKEALEDLPGMNWSTYGCR</sequence>
<reference evidence="4" key="1">
    <citation type="submission" date="2021-01" db="EMBL/GenBank/DDBJ databases">
        <authorList>
            <person name="Corre E."/>
            <person name="Pelletier E."/>
            <person name="Niang G."/>
            <person name="Scheremetjew M."/>
            <person name="Finn R."/>
            <person name="Kale V."/>
            <person name="Holt S."/>
            <person name="Cochrane G."/>
            <person name="Meng A."/>
            <person name="Brown T."/>
            <person name="Cohen L."/>
        </authorList>
    </citation>
    <scope>NUCLEOTIDE SEQUENCE</scope>
    <source>
        <strain evidence="4">CCMP3107</strain>
    </source>
</reference>
<dbReference type="InterPro" id="IPR027267">
    <property type="entry name" value="AH/BAR_dom_sf"/>
</dbReference>
<dbReference type="PROSITE" id="PS50103">
    <property type="entry name" value="ZF_C3H1"/>
    <property type="match status" value="1"/>
</dbReference>
<protein>
    <recommendedName>
        <fullName evidence="3">C3H1-type domain-containing protein</fullName>
    </recommendedName>
</protein>
<keyword evidence="1" id="KW-0479">Metal-binding</keyword>
<evidence type="ECO:0000259" key="3">
    <source>
        <dbReference type="PROSITE" id="PS50103"/>
    </source>
</evidence>
<name>A0A6T5PYX1_HETAK</name>
<gene>
    <name evidence="4" type="ORF">HAKA00212_LOCUS18145</name>
</gene>
<evidence type="ECO:0000256" key="2">
    <source>
        <dbReference type="SAM" id="Coils"/>
    </source>
</evidence>
<dbReference type="SUPFAM" id="SSF103657">
    <property type="entry name" value="BAR/IMD domain-like"/>
    <property type="match status" value="1"/>
</dbReference>
<feature type="domain" description="C3H1-type" evidence="3">
    <location>
        <begin position="25"/>
        <end position="47"/>
    </location>
</feature>
<keyword evidence="2" id="KW-0175">Coiled coil</keyword>
<evidence type="ECO:0000313" key="4">
    <source>
        <dbReference type="EMBL" id="CAE0639330.1"/>
    </source>
</evidence>
<dbReference type="GO" id="GO:0008270">
    <property type="term" value="F:zinc ion binding"/>
    <property type="evidence" value="ECO:0007669"/>
    <property type="project" value="UniProtKB-KW"/>
</dbReference>
<dbReference type="AlphaFoldDB" id="A0A6T5PYX1"/>